<dbReference type="AlphaFoldDB" id="A0A1B6LNC9"/>
<evidence type="ECO:0000313" key="2">
    <source>
        <dbReference type="EMBL" id="JAT25116.1"/>
    </source>
</evidence>
<accession>A0A1B6LNC9</accession>
<feature type="region of interest" description="Disordered" evidence="1">
    <location>
        <begin position="612"/>
        <end position="638"/>
    </location>
</feature>
<feature type="compositionally biased region" description="Polar residues" evidence="1">
    <location>
        <begin position="654"/>
        <end position="670"/>
    </location>
</feature>
<feature type="region of interest" description="Disordered" evidence="1">
    <location>
        <begin position="651"/>
        <end position="677"/>
    </location>
</feature>
<dbReference type="EMBL" id="GEBQ01014861">
    <property type="protein sequence ID" value="JAT25116.1"/>
    <property type="molecule type" value="Transcribed_RNA"/>
</dbReference>
<evidence type="ECO:0000256" key="1">
    <source>
        <dbReference type="SAM" id="MobiDB-lite"/>
    </source>
</evidence>
<protein>
    <submittedName>
        <fullName evidence="2">Uncharacterized protein</fullName>
    </submittedName>
</protein>
<reference evidence="2" key="1">
    <citation type="submission" date="2015-11" db="EMBL/GenBank/DDBJ databases">
        <title>De novo transcriptome assembly of four potential Pierce s Disease insect vectors from Arizona vineyards.</title>
        <authorList>
            <person name="Tassone E.E."/>
        </authorList>
    </citation>
    <scope>NUCLEOTIDE SEQUENCE</scope>
</reference>
<proteinExistence type="predicted"/>
<feature type="region of interest" description="Disordered" evidence="1">
    <location>
        <begin position="525"/>
        <end position="595"/>
    </location>
</feature>
<sequence>MSKVFNSCFFWKKKPRNLEENSRKKKKSIVYVTNGPELEDIFYDYQRPKTPKYKKSSVTFGPDPSYLSRRCSLPQDRRVKSYPTSPERSILKKPAETDYLSDHYSSSVMRGSPYRHDAQMIYAANIPQASSHFNTSKEESKEPFPYHIPVSVPRRSSLFYGVKYEDGMNENPRYTAEKPIEDMNKAGFSQLQDSPGNVIKNEKHVSIVNTEDCDETSLDYEENAAHVDVAKKTILRFRPKSSGSCTPPGDTVKIMPLQRQPQPSVLGRHVHQIPLKPGKLSSDLTTTDGRKLVPVKASEDRVRSSMVQNKLRESQAARTSVIGALPTRHSVGMRDESFSMSEEEPVLKTVHVVPARKSVVRSSVMRPSIGARQSVLHRESMVRRRSRLSWEQGAELQDTEKQAFPIRQGEDPLVYAVPVVPTRGRSKSVLQQSVKSLTSKHPFDSPGVHRKNIRYSMDTDVFAAEVRRGSVARDRPGFVNMEKGQTVMVSEVLNPITSLFISDLKDTIPKDPLTKPKEANVWVQPRPQRQSFQRTLVSKQRKTSPKVHVVYQERPAKARTVQRKQSKSFQRYSRDESSSSEDSYDMYPRKSKHGKGQYYQHAVYAAQMPDIKLPDPSVDKGKNPPFKKKGKSTETEPTLTKDYCGLTIDVPEDPTTSMDTQVKTTSSEQQTDVEEETDLVCYPSEKFLKSAALNASEPGSKLRWRIIIKRGDEK</sequence>
<name>A0A1B6LNC9_9HEMI</name>
<feature type="compositionally biased region" description="Polar residues" evidence="1">
    <location>
        <begin position="527"/>
        <end position="538"/>
    </location>
</feature>
<gene>
    <name evidence="2" type="ORF">g.34283</name>
</gene>
<organism evidence="2">
    <name type="scientific">Graphocephala atropunctata</name>
    <dbReference type="NCBI Taxonomy" id="36148"/>
    <lineage>
        <taxon>Eukaryota</taxon>
        <taxon>Metazoa</taxon>
        <taxon>Ecdysozoa</taxon>
        <taxon>Arthropoda</taxon>
        <taxon>Hexapoda</taxon>
        <taxon>Insecta</taxon>
        <taxon>Pterygota</taxon>
        <taxon>Neoptera</taxon>
        <taxon>Paraneoptera</taxon>
        <taxon>Hemiptera</taxon>
        <taxon>Auchenorrhyncha</taxon>
        <taxon>Membracoidea</taxon>
        <taxon>Cicadellidae</taxon>
        <taxon>Cicadellinae</taxon>
        <taxon>Cicadellini</taxon>
        <taxon>Graphocephala</taxon>
    </lineage>
</organism>